<reference evidence="1" key="1">
    <citation type="submission" date="2016-07" db="EMBL/GenBank/DDBJ databases">
        <authorList>
            <person name="Bretaudeau A."/>
        </authorList>
    </citation>
    <scope>NUCLEOTIDE SEQUENCE</scope>
    <source>
        <strain evidence="1">Rice</strain>
        <tissue evidence="1">Whole body</tissue>
    </source>
</reference>
<gene>
    <name evidence="1" type="ORF">SFRICE_022129</name>
</gene>
<accession>A0A2H1WBN8</accession>
<protein>
    <submittedName>
        <fullName evidence="1">SFRICE_022129</fullName>
    </submittedName>
</protein>
<dbReference type="AlphaFoldDB" id="A0A2H1WBN8"/>
<name>A0A2H1WBN8_SPOFR</name>
<sequence>MSLRRCDDKFSYRANRVVIVCCERYDATSLMHIFYPTAPEGGLSFSKNHPMTSSAMVEARRSVRFLLTKNHPVPTPAFQAGAPKASLDMTFFLVLATDATRQLHD</sequence>
<dbReference type="EMBL" id="ODYU01007573">
    <property type="protein sequence ID" value="SOQ50457.1"/>
    <property type="molecule type" value="Genomic_DNA"/>
</dbReference>
<proteinExistence type="predicted"/>
<evidence type="ECO:0000313" key="1">
    <source>
        <dbReference type="EMBL" id="SOQ50457.1"/>
    </source>
</evidence>
<organism evidence="1">
    <name type="scientific">Spodoptera frugiperda</name>
    <name type="common">Fall armyworm</name>
    <dbReference type="NCBI Taxonomy" id="7108"/>
    <lineage>
        <taxon>Eukaryota</taxon>
        <taxon>Metazoa</taxon>
        <taxon>Ecdysozoa</taxon>
        <taxon>Arthropoda</taxon>
        <taxon>Hexapoda</taxon>
        <taxon>Insecta</taxon>
        <taxon>Pterygota</taxon>
        <taxon>Neoptera</taxon>
        <taxon>Endopterygota</taxon>
        <taxon>Lepidoptera</taxon>
        <taxon>Glossata</taxon>
        <taxon>Ditrysia</taxon>
        <taxon>Noctuoidea</taxon>
        <taxon>Noctuidae</taxon>
        <taxon>Amphipyrinae</taxon>
        <taxon>Spodoptera</taxon>
    </lineage>
</organism>